<keyword evidence="1" id="KW-0732">Signal</keyword>
<dbReference type="Proteomes" id="UP001597510">
    <property type="component" value="Unassembled WGS sequence"/>
</dbReference>
<evidence type="ECO:0000256" key="1">
    <source>
        <dbReference type="SAM" id="SignalP"/>
    </source>
</evidence>
<feature type="signal peptide" evidence="1">
    <location>
        <begin position="1"/>
        <end position="19"/>
    </location>
</feature>
<dbReference type="RefSeq" id="WP_340236603.1">
    <property type="nucleotide sequence ID" value="NZ_JBBEWC010000006.1"/>
</dbReference>
<dbReference type="EMBL" id="JBHULC010000003">
    <property type="protein sequence ID" value="MFD2519599.1"/>
    <property type="molecule type" value="Genomic_DNA"/>
</dbReference>
<proteinExistence type="predicted"/>
<comment type="caution">
    <text evidence="2">The sequence shown here is derived from an EMBL/GenBank/DDBJ whole genome shotgun (WGS) entry which is preliminary data.</text>
</comment>
<feature type="chain" id="PRO_5045694294" evidence="1">
    <location>
        <begin position="20"/>
        <end position="249"/>
    </location>
</feature>
<evidence type="ECO:0000313" key="3">
    <source>
        <dbReference type="Proteomes" id="UP001597510"/>
    </source>
</evidence>
<gene>
    <name evidence="2" type="ORF">ACFSR2_01805</name>
</gene>
<reference evidence="3" key="1">
    <citation type="journal article" date="2019" name="Int. J. Syst. Evol. Microbiol.">
        <title>The Global Catalogue of Microorganisms (GCM) 10K type strain sequencing project: providing services to taxonomists for standard genome sequencing and annotation.</title>
        <authorList>
            <consortium name="The Broad Institute Genomics Platform"/>
            <consortium name="The Broad Institute Genome Sequencing Center for Infectious Disease"/>
            <person name="Wu L."/>
            <person name="Ma J."/>
        </authorList>
    </citation>
    <scope>NUCLEOTIDE SEQUENCE [LARGE SCALE GENOMIC DNA]</scope>
    <source>
        <strain evidence="3">KCTC 52344</strain>
    </source>
</reference>
<protein>
    <submittedName>
        <fullName evidence="2">Uncharacterized protein</fullName>
    </submittedName>
</protein>
<evidence type="ECO:0000313" key="2">
    <source>
        <dbReference type="EMBL" id="MFD2519599.1"/>
    </source>
</evidence>
<keyword evidence="3" id="KW-1185">Reference proteome</keyword>
<name>A0ABW5J0W3_9BACT</name>
<sequence length="249" mass="28505">MKAILLFSALVALPLYVSGQQLYNSPQGYSYFIRGAKFTDNNQTKIVINEKGDTTLVAYYNPQDIVNQTSQEISKVFKGTPFFKNGWYKGTISSEKGKDMSFLMAYNIQKDVVYIVESAKNDAVAIRPTEFTIEGHTFRKYENIFLETLYMKQNILLKGYNCTLSSTHVEKTGYEAQGGDFAYEGEFTKSHKYFTIQNDMLQVVSTGRKALQSFPKEKRASLEQFVKNNKINLKTEQGLVEVFKYYDTL</sequence>
<accession>A0ABW5J0W3</accession>
<organism evidence="2 3">
    <name type="scientific">Emticicia soli</name>
    <dbReference type="NCBI Taxonomy" id="2027878"/>
    <lineage>
        <taxon>Bacteria</taxon>
        <taxon>Pseudomonadati</taxon>
        <taxon>Bacteroidota</taxon>
        <taxon>Cytophagia</taxon>
        <taxon>Cytophagales</taxon>
        <taxon>Leadbetterellaceae</taxon>
        <taxon>Emticicia</taxon>
    </lineage>
</organism>